<sequence>MEGGRVDGFVALDVTGTSYSPARPLRRNPPPSYIFRRSLPRAIVGSPVDIFYQYLACNVSQGYMSHSLIPIRDTSGEYEIYLKNPGAGLLKEFYFNIASWFVFSINEPIQGLETLRIAENVGNAVHSLAKWLPFAPNLTELEITKDGSLFSVITESDERQSGGSIEAFLLPKLRTLNAPLHLLPYLTCPSLEKYVVDHDPLDDTQPYLLNFVERSACPLHTLIIKFTPSYLETSAFDLNMAQGFLVPRITTLVVVRPGAALTRVLSLPSEGGDGFSVLPALQHLEFRFFHGGHFHNVSTLITSRWDIPNARRSLKSVTLVRCFDFIPQFLSSPQSGAMIQMEEVEEKWRNLARCANEGLIFNVY</sequence>
<organism evidence="1 2">
    <name type="scientific">Schizopora paradoxa</name>
    <dbReference type="NCBI Taxonomy" id="27342"/>
    <lineage>
        <taxon>Eukaryota</taxon>
        <taxon>Fungi</taxon>
        <taxon>Dikarya</taxon>
        <taxon>Basidiomycota</taxon>
        <taxon>Agaricomycotina</taxon>
        <taxon>Agaricomycetes</taxon>
        <taxon>Hymenochaetales</taxon>
        <taxon>Schizoporaceae</taxon>
        <taxon>Schizopora</taxon>
    </lineage>
</organism>
<protein>
    <submittedName>
        <fullName evidence="1">Uncharacterized protein</fullName>
    </submittedName>
</protein>
<name>A0A0H2RGR2_9AGAM</name>
<proteinExistence type="predicted"/>
<reference evidence="1 2" key="1">
    <citation type="submission" date="2015-04" db="EMBL/GenBank/DDBJ databases">
        <title>Complete genome sequence of Schizopora paradoxa KUC8140, a cosmopolitan wood degrader in East Asia.</title>
        <authorList>
            <consortium name="DOE Joint Genome Institute"/>
            <person name="Min B."/>
            <person name="Park H."/>
            <person name="Jang Y."/>
            <person name="Kim J.-J."/>
            <person name="Kim K.H."/>
            <person name="Pangilinan J."/>
            <person name="Lipzen A."/>
            <person name="Riley R."/>
            <person name="Grigoriev I.V."/>
            <person name="Spatafora J.W."/>
            <person name="Choi I.-G."/>
        </authorList>
    </citation>
    <scope>NUCLEOTIDE SEQUENCE [LARGE SCALE GENOMIC DNA]</scope>
    <source>
        <strain evidence="1 2">KUC8140</strain>
    </source>
</reference>
<dbReference type="Proteomes" id="UP000053477">
    <property type="component" value="Unassembled WGS sequence"/>
</dbReference>
<accession>A0A0H2RGR2</accession>
<dbReference type="InParanoid" id="A0A0H2RGR2"/>
<dbReference type="EMBL" id="KQ086080">
    <property type="protein sequence ID" value="KLO08713.1"/>
    <property type="molecule type" value="Genomic_DNA"/>
</dbReference>
<keyword evidence="2" id="KW-1185">Reference proteome</keyword>
<evidence type="ECO:0000313" key="2">
    <source>
        <dbReference type="Proteomes" id="UP000053477"/>
    </source>
</evidence>
<evidence type="ECO:0000313" key="1">
    <source>
        <dbReference type="EMBL" id="KLO08713.1"/>
    </source>
</evidence>
<dbReference type="AlphaFoldDB" id="A0A0H2RGR2"/>
<gene>
    <name evidence="1" type="ORF">SCHPADRAFT_931624</name>
</gene>